<sequence length="33" mass="3995">MKLEKKAQDRVDWRMLVGRQCSIWNNRSKCVSK</sequence>
<dbReference type="AlphaFoldDB" id="A0A183KXA7"/>
<accession>A0A183KXA7</accession>
<reference evidence="1 2" key="2">
    <citation type="submission" date="2018-11" db="EMBL/GenBank/DDBJ databases">
        <authorList>
            <consortium name="Pathogen Informatics"/>
        </authorList>
    </citation>
    <scope>NUCLEOTIDE SEQUENCE [LARGE SCALE GENOMIC DNA]</scope>
    <source>
        <strain evidence="1">Dakar</strain>
        <strain evidence="2">Dakar, Senegal</strain>
    </source>
</reference>
<evidence type="ECO:0000313" key="1">
    <source>
        <dbReference type="EMBL" id="VDP69950.1"/>
    </source>
</evidence>
<proteinExistence type="predicted"/>
<evidence type="ECO:0000313" key="2">
    <source>
        <dbReference type="Proteomes" id="UP000279833"/>
    </source>
</evidence>
<dbReference type="WBParaSite" id="SCUD_0001970401-mRNA-1">
    <property type="protein sequence ID" value="SCUD_0001970401-mRNA-1"/>
    <property type="gene ID" value="SCUD_0001970401"/>
</dbReference>
<dbReference type="EMBL" id="UZAK01042974">
    <property type="protein sequence ID" value="VDP69950.1"/>
    <property type="molecule type" value="Genomic_DNA"/>
</dbReference>
<organism evidence="3">
    <name type="scientific">Schistosoma curassoni</name>
    <dbReference type="NCBI Taxonomy" id="6186"/>
    <lineage>
        <taxon>Eukaryota</taxon>
        <taxon>Metazoa</taxon>
        <taxon>Spiralia</taxon>
        <taxon>Lophotrochozoa</taxon>
        <taxon>Platyhelminthes</taxon>
        <taxon>Trematoda</taxon>
        <taxon>Digenea</taxon>
        <taxon>Strigeidida</taxon>
        <taxon>Schistosomatoidea</taxon>
        <taxon>Schistosomatidae</taxon>
        <taxon>Schistosoma</taxon>
    </lineage>
</organism>
<dbReference type="Proteomes" id="UP000279833">
    <property type="component" value="Unassembled WGS sequence"/>
</dbReference>
<keyword evidence="2" id="KW-1185">Reference proteome</keyword>
<reference evidence="3" key="1">
    <citation type="submission" date="2016-06" db="UniProtKB">
        <authorList>
            <consortium name="WormBaseParasite"/>
        </authorList>
    </citation>
    <scope>IDENTIFICATION</scope>
</reference>
<gene>
    <name evidence="1" type="ORF">SCUD_LOCUS19700</name>
</gene>
<evidence type="ECO:0000313" key="3">
    <source>
        <dbReference type="WBParaSite" id="SCUD_0001970401-mRNA-1"/>
    </source>
</evidence>
<name>A0A183KXA7_9TREM</name>
<protein>
    <submittedName>
        <fullName evidence="1 3">Uncharacterized protein</fullName>
    </submittedName>
</protein>